<reference evidence="2" key="1">
    <citation type="submission" date="2020-02" db="EMBL/GenBank/DDBJ databases">
        <authorList>
            <person name="Palmer J.M."/>
        </authorList>
    </citation>
    <scope>NUCLEOTIDE SEQUENCE</scope>
    <source>
        <strain evidence="2">EPUS1.4</strain>
        <tissue evidence="2">Thallus</tissue>
    </source>
</reference>
<dbReference type="EMBL" id="JAACFV010000043">
    <property type="protein sequence ID" value="KAF7509305.1"/>
    <property type="molecule type" value="Genomic_DNA"/>
</dbReference>
<keyword evidence="1" id="KW-0472">Membrane</keyword>
<feature type="transmembrane region" description="Helical" evidence="1">
    <location>
        <begin position="16"/>
        <end position="41"/>
    </location>
</feature>
<dbReference type="AlphaFoldDB" id="A0A8H7E5J8"/>
<proteinExistence type="predicted"/>
<keyword evidence="1" id="KW-1133">Transmembrane helix</keyword>
<evidence type="ECO:0000256" key="1">
    <source>
        <dbReference type="SAM" id="Phobius"/>
    </source>
</evidence>
<organism evidence="2 3">
    <name type="scientific">Endocarpon pusillum</name>
    <dbReference type="NCBI Taxonomy" id="364733"/>
    <lineage>
        <taxon>Eukaryota</taxon>
        <taxon>Fungi</taxon>
        <taxon>Dikarya</taxon>
        <taxon>Ascomycota</taxon>
        <taxon>Pezizomycotina</taxon>
        <taxon>Eurotiomycetes</taxon>
        <taxon>Chaetothyriomycetidae</taxon>
        <taxon>Verrucariales</taxon>
        <taxon>Verrucariaceae</taxon>
        <taxon>Endocarpon</taxon>
    </lineage>
</organism>
<evidence type="ECO:0000313" key="2">
    <source>
        <dbReference type="EMBL" id="KAF7509305.1"/>
    </source>
</evidence>
<gene>
    <name evidence="2" type="ORF">GJ744_008199</name>
</gene>
<name>A0A8H7E5J8_9EURO</name>
<keyword evidence="1" id="KW-0812">Transmembrane</keyword>
<protein>
    <submittedName>
        <fullName evidence="2">Uncharacterized protein</fullName>
    </submittedName>
</protein>
<keyword evidence="3" id="KW-1185">Reference proteome</keyword>
<evidence type="ECO:0000313" key="3">
    <source>
        <dbReference type="Proteomes" id="UP000606974"/>
    </source>
</evidence>
<comment type="caution">
    <text evidence="2">The sequence shown here is derived from an EMBL/GenBank/DDBJ whole genome shotgun (WGS) entry which is preliminary data.</text>
</comment>
<accession>A0A8H7E5J8</accession>
<dbReference type="Proteomes" id="UP000606974">
    <property type="component" value="Unassembled WGS sequence"/>
</dbReference>
<sequence length="60" mass="6429">MAIPGNYLGPGGAGFWIYWLVSIVVMVASLWLAGGTAAANARAVGRSLRIRWKGKRAGRR</sequence>